<dbReference type="InterPro" id="IPR015422">
    <property type="entry name" value="PyrdxlP-dep_Trfase_small"/>
</dbReference>
<dbReference type="InterPro" id="IPR015421">
    <property type="entry name" value="PyrdxlP-dep_Trfase_major"/>
</dbReference>
<evidence type="ECO:0000313" key="5">
    <source>
        <dbReference type="Proteomes" id="UP001430637"/>
    </source>
</evidence>
<keyword evidence="2" id="KW-0663">Pyridoxal phosphate</keyword>
<evidence type="ECO:0000259" key="3">
    <source>
        <dbReference type="Pfam" id="PF00266"/>
    </source>
</evidence>
<dbReference type="Proteomes" id="UP001430637">
    <property type="component" value="Unassembled WGS sequence"/>
</dbReference>
<dbReference type="Gene3D" id="3.40.640.10">
    <property type="entry name" value="Type I PLP-dependent aspartate aminotransferase-like (Major domain)"/>
    <property type="match status" value="1"/>
</dbReference>
<evidence type="ECO:0000313" key="4">
    <source>
        <dbReference type="EMBL" id="MCC2198372.1"/>
    </source>
</evidence>
<evidence type="ECO:0000256" key="2">
    <source>
        <dbReference type="ARBA" id="ARBA00022898"/>
    </source>
</evidence>
<proteinExistence type="predicted"/>
<name>A0ABS8F5M5_9FIRM</name>
<dbReference type="Pfam" id="PF00266">
    <property type="entry name" value="Aminotran_5"/>
    <property type="match status" value="1"/>
</dbReference>
<gene>
    <name evidence="4" type="ORF">LKD23_01080</name>
</gene>
<protein>
    <submittedName>
        <fullName evidence="4">Cysteine desulfurase</fullName>
    </submittedName>
</protein>
<dbReference type="PANTHER" id="PTHR11601:SF50">
    <property type="entry name" value="CYSTEINE DESULFURASE ISCS 2-RELATED"/>
    <property type="match status" value="1"/>
</dbReference>
<dbReference type="Gene3D" id="1.10.260.50">
    <property type="match status" value="1"/>
</dbReference>
<sequence>MIYLDYSANTPASPGVLERFCEVERSCPGNANSRHQAGREAKLVIDHATQNIAGLLGAQPAEVIYTSGASEANNFALKGLAKLSRHAGRHIISTPLEHSSVSGTLTALQEQGYEIDLVDIRRDGTIDLGHLKELLRPDTIAVAVTLVDSELGVVQPVKEISELLQAWPNCHLHVDATQAVGKIPVSFEGVDTMSLTAHKFYGLNGIGLLLKRRKLALEPLIHGGESTTIYRSGTPTVALAASLETALEAAVGELPARTARVKEANAFLRDALSRYPKVHINSPENAIPHILNLSVENVKGTVFQRELDAEGVCVSVKSACSSDGLPSRAVFAVSRDRRNALSSWRISLSHLTTQEELDGFLRAFDACYTRLTRPQ</sequence>
<feature type="domain" description="Aminotransferase class V" evidence="3">
    <location>
        <begin position="2"/>
        <end position="359"/>
    </location>
</feature>
<dbReference type="InterPro" id="IPR000192">
    <property type="entry name" value="Aminotrans_V_dom"/>
</dbReference>
<organism evidence="4 5">
    <name type="scientific">Faecalibacterium butyricigenerans</name>
    <dbReference type="NCBI Taxonomy" id="1851427"/>
    <lineage>
        <taxon>Bacteria</taxon>
        <taxon>Bacillati</taxon>
        <taxon>Bacillota</taxon>
        <taxon>Clostridia</taxon>
        <taxon>Eubacteriales</taxon>
        <taxon>Oscillospiraceae</taxon>
        <taxon>Faecalibacterium</taxon>
    </lineage>
</organism>
<comment type="cofactor">
    <cofactor evidence="1">
        <name>pyridoxal 5'-phosphate</name>
        <dbReference type="ChEBI" id="CHEBI:597326"/>
    </cofactor>
</comment>
<dbReference type="PIRSF" id="PIRSF005572">
    <property type="entry name" value="NifS"/>
    <property type="match status" value="1"/>
</dbReference>
<reference evidence="4" key="1">
    <citation type="submission" date="2021-10" db="EMBL/GenBank/DDBJ databases">
        <title>Anaerobic single-cell dispensing facilitates the cultivation of human gut bacteria.</title>
        <authorList>
            <person name="Afrizal A."/>
        </authorList>
    </citation>
    <scope>NUCLEOTIDE SEQUENCE</scope>
    <source>
        <strain evidence="4">CLA-AA-H233</strain>
    </source>
</reference>
<accession>A0ABS8F5M5</accession>
<evidence type="ECO:0000256" key="1">
    <source>
        <dbReference type="ARBA" id="ARBA00001933"/>
    </source>
</evidence>
<dbReference type="SUPFAM" id="SSF53383">
    <property type="entry name" value="PLP-dependent transferases"/>
    <property type="match status" value="1"/>
</dbReference>
<keyword evidence="5" id="KW-1185">Reference proteome</keyword>
<dbReference type="EMBL" id="JAJEQL010000002">
    <property type="protein sequence ID" value="MCC2198372.1"/>
    <property type="molecule type" value="Genomic_DNA"/>
</dbReference>
<dbReference type="InterPro" id="IPR016454">
    <property type="entry name" value="Cysteine_dSase"/>
</dbReference>
<dbReference type="InterPro" id="IPR015424">
    <property type="entry name" value="PyrdxlP-dep_Trfase"/>
</dbReference>
<dbReference type="PANTHER" id="PTHR11601">
    <property type="entry name" value="CYSTEINE DESULFURYLASE FAMILY MEMBER"/>
    <property type="match status" value="1"/>
</dbReference>
<dbReference type="RefSeq" id="WP_227619966.1">
    <property type="nucleotide sequence ID" value="NZ_JAJEQL010000002.1"/>
</dbReference>
<dbReference type="Gene3D" id="3.90.1150.10">
    <property type="entry name" value="Aspartate Aminotransferase, domain 1"/>
    <property type="match status" value="1"/>
</dbReference>
<comment type="caution">
    <text evidence="4">The sequence shown here is derived from an EMBL/GenBank/DDBJ whole genome shotgun (WGS) entry which is preliminary data.</text>
</comment>